<reference evidence="3 4" key="1">
    <citation type="journal article" date="2016" name="Genome Biol. Evol.">
        <title>Divergent and convergent evolution of fungal pathogenicity.</title>
        <authorList>
            <person name="Shang Y."/>
            <person name="Xiao G."/>
            <person name="Zheng P."/>
            <person name="Cen K."/>
            <person name="Zhan S."/>
            <person name="Wang C."/>
        </authorList>
    </citation>
    <scope>NUCLEOTIDE SEQUENCE [LARGE SCALE GENOMIC DNA]</scope>
    <source>
        <strain evidence="3 4">RCEF 264</strain>
    </source>
</reference>
<feature type="region of interest" description="Disordered" evidence="1">
    <location>
        <begin position="114"/>
        <end position="200"/>
    </location>
</feature>
<evidence type="ECO:0000313" key="4">
    <source>
        <dbReference type="Proteomes" id="UP000076874"/>
    </source>
</evidence>
<keyword evidence="2" id="KW-1133">Transmembrane helix</keyword>
<dbReference type="Proteomes" id="UP000076874">
    <property type="component" value="Unassembled WGS sequence"/>
</dbReference>
<organism evidence="3 4">
    <name type="scientific">Niveomyces insectorum RCEF 264</name>
    <dbReference type="NCBI Taxonomy" id="1081102"/>
    <lineage>
        <taxon>Eukaryota</taxon>
        <taxon>Fungi</taxon>
        <taxon>Dikarya</taxon>
        <taxon>Ascomycota</taxon>
        <taxon>Pezizomycotina</taxon>
        <taxon>Sordariomycetes</taxon>
        <taxon>Hypocreomycetidae</taxon>
        <taxon>Hypocreales</taxon>
        <taxon>Cordycipitaceae</taxon>
        <taxon>Niveomyces</taxon>
    </lineage>
</organism>
<feature type="compositionally biased region" description="Acidic residues" evidence="1">
    <location>
        <begin position="114"/>
        <end position="190"/>
    </location>
</feature>
<dbReference type="EMBL" id="AZHD01000007">
    <property type="protein sequence ID" value="OAA61925.1"/>
    <property type="molecule type" value="Genomic_DNA"/>
</dbReference>
<keyword evidence="4" id="KW-1185">Reference proteome</keyword>
<comment type="caution">
    <text evidence="3">The sequence shown here is derived from an EMBL/GenBank/DDBJ whole genome shotgun (WGS) entry which is preliminary data.</text>
</comment>
<protein>
    <submittedName>
        <fullName evidence="3">Uncharacterized protein</fullName>
    </submittedName>
</protein>
<evidence type="ECO:0000313" key="3">
    <source>
        <dbReference type="EMBL" id="OAA61925.1"/>
    </source>
</evidence>
<keyword evidence="2" id="KW-0472">Membrane</keyword>
<feature type="transmembrane region" description="Helical" evidence="2">
    <location>
        <begin position="31"/>
        <end position="51"/>
    </location>
</feature>
<dbReference type="STRING" id="1081102.A0A167UUH8"/>
<sequence>MLVSAMVADPENDRSVNVSLVGDSVAMKGVWLLYVFHVLVVVGTSCVFPYGPAFQPTSCASVTWLAGAGKTSTHDKAPLQFGTTTGKSVPPEIVHASVEGVKVDSLTRFVEDGEAAAEAEEDEGDDNEEDGGVDEDDGADENDGTNEEGGADEDGGADENDGTEEDGGADENDGTDEDGSEDDGADDTDTTEGRHLDASAAAHDRLTANKTALRIPKFVNFQSRMFTGGCVPYRSAYAEAAKDHSGQPGSRPPSRRQARQRPLTTEGSELGSFDFHYNEVGSPEPELIFWTN</sequence>
<evidence type="ECO:0000256" key="2">
    <source>
        <dbReference type="SAM" id="Phobius"/>
    </source>
</evidence>
<feature type="region of interest" description="Disordered" evidence="1">
    <location>
        <begin position="241"/>
        <end position="278"/>
    </location>
</feature>
<evidence type="ECO:0000256" key="1">
    <source>
        <dbReference type="SAM" id="MobiDB-lite"/>
    </source>
</evidence>
<keyword evidence="2" id="KW-0812">Transmembrane</keyword>
<gene>
    <name evidence="3" type="ORF">SPI_04784</name>
</gene>
<proteinExistence type="predicted"/>
<accession>A0A167UUH8</accession>
<name>A0A167UUH8_9HYPO</name>
<feature type="compositionally biased region" description="Basic and acidic residues" evidence="1">
    <location>
        <begin position="191"/>
        <end position="200"/>
    </location>
</feature>
<dbReference type="AlphaFoldDB" id="A0A167UUH8"/>